<dbReference type="Gene3D" id="3.40.50.620">
    <property type="entry name" value="HUPs"/>
    <property type="match status" value="2"/>
</dbReference>
<keyword evidence="4" id="KW-1185">Reference proteome</keyword>
<comment type="caution">
    <text evidence="3">The sequence shown here is derived from an EMBL/GenBank/DDBJ whole genome shotgun (WGS) entry which is preliminary data.</text>
</comment>
<evidence type="ECO:0000259" key="2">
    <source>
        <dbReference type="Pfam" id="PF00582"/>
    </source>
</evidence>
<evidence type="ECO:0000313" key="3">
    <source>
        <dbReference type="EMBL" id="GIJ54707.1"/>
    </source>
</evidence>
<dbReference type="InterPro" id="IPR014729">
    <property type="entry name" value="Rossmann-like_a/b/a_fold"/>
</dbReference>
<reference evidence="3" key="1">
    <citation type="submission" date="2021-01" db="EMBL/GenBank/DDBJ databases">
        <title>Whole genome shotgun sequence of Virgisporangium aurantiacum NBRC 16421.</title>
        <authorList>
            <person name="Komaki H."/>
            <person name="Tamura T."/>
        </authorList>
    </citation>
    <scope>NUCLEOTIDE SEQUENCE</scope>
    <source>
        <strain evidence="3">NBRC 16421</strain>
    </source>
</reference>
<protein>
    <submittedName>
        <fullName evidence="3">Universal stress protein</fullName>
    </submittedName>
</protein>
<sequence length="289" mass="29663">MDGRVVVGIDGSKESLTAIDWAVADLRVRPRRLHLLHACGWSFVGLPLRGDGLHLSVEVRTPEGAYLVAEKLLAEAVGRVDINVPVTTEISTDVPGRALLTASRTAGLVVVGAQGTGSFAGLLLGSVASQVTAHGRCPVVVVRPVPVADGPVVVGVDGSPASQRALAFAHDYAAAHNRVLVALHAWRWPVPAGPGEPVPLVYDRDLLRSAEERVLGAAIAALPPDPPVPVEPRLVAGRASPALIEASAGASLTVVGSRGRGGFTGLLLGSVSHQVLHHAVGPVAVVHAA</sequence>
<dbReference type="InterPro" id="IPR006016">
    <property type="entry name" value="UspA"/>
</dbReference>
<dbReference type="PANTHER" id="PTHR46553">
    <property type="entry name" value="ADENINE NUCLEOTIDE ALPHA HYDROLASES-LIKE SUPERFAMILY PROTEIN"/>
    <property type="match status" value="1"/>
</dbReference>
<gene>
    <name evidence="3" type="ORF">Vau01_022230</name>
</gene>
<dbReference type="SUPFAM" id="SSF52402">
    <property type="entry name" value="Adenine nucleotide alpha hydrolases-like"/>
    <property type="match status" value="2"/>
</dbReference>
<evidence type="ECO:0000313" key="4">
    <source>
        <dbReference type="Proteomes" id="UP000612585"/>
    </source>
</evidence>
<accession>A0A8J3Z1D3</accession>
<proteinExistence type="inferred from homology"/>
<organism evidence="3 4">
    <name type="scientific">Virgisporangium aurantiacum</name>
    <dbReference type="NCBI Taxonomy" id="175570"/>
    <lineage>
        <taxon>Bacteria</taxon>
        <taxon>Bacillati</taxon>
        <taxon>Actinomycetota</taxon>
        <taxon>Actinomycetes</taxon>
        <taxon>Micromonosporales</taxon>
        <taxon>Micromonosporaceae</taxon>
        <taxon>Virgisporangium</taxon>
    </lineage>
</organism>
<evidence type="ECO:0000256" key="1">
    <source>
        <dbReference type="ARBA" id="ARBA00008791"/>
    </source>
</evidence>
<dbReference type="Pfam" id="PF00582">
    <property type="entry name" value="Usp"/>
    <property type="match status" value="2"/>
</dbReference>
<feature type="domain" description="UspA" evidence="2">
    <location>
        <begin position="4"/>
        <end position="143"/>
    </location>
</feature>
<dbReference type="Proteomes" id="UP000612585">
    <property type="component" value="Unassembled WGS sequence"/>
</dbReference>
<dbReference type="PRINTS" id="PR01438">
    <property type="entry name" value="UNVRSLSTRESS"/>
</dbReference>
<name>A0A8J3Z1D3_9ACTN</name>
<dbReference type="EMBL" id="BOPG01000012">
    <property type="protein sequence ID" value="GIJ54707.1"/>
    <property type="molecule type" value="Genomic_DNA"/>
</dbReference>
<dbReference type="PANTHER" id="PTHR46553:SF3">
    <property type="entry name" value="ADENINE NUCLEOTIDE ALPHA HYDROLASES-LIKE SUPERFAMILY PROTEIN"/>
    <property type="match status" value="1"/>
</dbReference>
<comment type="similarity">
    <text evidence="1">Belongs to the universal stress protein A family.</text>
</comment>
<feature type="domain" description="UspA" evidence="2">
    <location>
        <begin position="151"/>
        <end position="287"/>
    </location>
</feature>
<dbReference type="InterPro" id="IPR006015">
    <property type="entry name" value="Universal_stress_UspA"/>
</dbReference>
<dbReference type="RefSeq" id="WP_203990209.1">
    <property type="nucleotide sequence ID" value="NZ_BOPG01000012.1"/>
</dbReference>
<dbReference type="AlphaFoldDB" id="A0A8J3Z1D3"/>